<dbReference type="InterPro" id="IPR053888">
    <property type="entry name" value="MRM3-like_sub_bind"/>
</dbReference>
<dbReference type="SMART" id="SM00967">
    <property type="entry name" value="SpoU_sub_bind"/>
    <property type="match status" value="1"/>
</dbReference>
<dbReference type="SUPFAM" id="SSF75217">
    <property type="entry name" value="alpha/beta knot"/>
    <property type="match status" value="1"/>
</dbReference>
<keyword evidence="6" id="KW-1185">Reference proteome</keyword>
<evidence type="ECO:0000256" key="2">
    <source>
        <dbReference type="ARBA" id="ARBA00022603"/>
    </source>
</evidence>
<name>A0ABY7WX94_9LACO</name>
<dbReference type="InterPro" id="IPR029026">
    <property type="entry name" value="tRNA_m1G_MTases_N"/>
</dbReference>
<dbReference type="PANTHER" id="PTHR43191">
    <property type="entry name" value="RRNA METHYLTRANSFERASE 3"/>
    <property type="match status" value="1"/>
</dbReference>
<keyword evidence="3" id="KW-0808">Transferase</keyword>
<proteinExistence type="inferred from homology"/>
<evidence type="ECO:0000256" key="3">
    <source>
        <dbReference type="ARBA" id="ARBA00022679"/>
    </source>
</evidence>
<dbReference type="CDD" id="cd18095">
    <property type="entry name" value="SpoU-like_rRNA-MTase"/>
    <property type="match status" value="1"/>
</dbReference>
<evidence type="ECO:0000313" key="6">
    <source>
        <dbReference type="Proteomes" id="UP001220377"/>
    </source>
</evidence>
<feature type="domain" description="RNA 2-O ribose methyltransferase substrate binding" evidence="4">
    <location>
        <begin position="31"/>
        <end position="100"/>
    </location>
</feature>
<dbReference type="Proteomes" id="UP001220377">
    <property type="component" value="Chromosome"/>
</dbReference>
<organism evidence="5 6">
    <name type="scientific">Lacticaseibacillus pabuli</name>
    <dbReference type="NCBI Taxonomy" id="3025672"/>
    <lineage>
        <taxon>Bacteria</taxon>
        <taxon>Bacillati</taxon>
        <taxon>Bacillota</taxon>
        <taxon>Bacilli</taxon>
        <taxon>Lactobacillales</taxon>
        <taxon>Lactobacillaceae</taxon>
        <taxon>Lacticaseibacillus</taxon>
    </lineage>
</organism>
<sequence length="252" mass="27501">METITSPKNDHIKLAKKLTVKKNQKDYDRYLLEGPHEVRDALAAGVQPDRLYVTSKYTQDKDFRPYYNRTTEITSEVAAHLSSTSTTQGVFAVLPLPHTKLPDPLHGSFLLLDGIQDPGNVGTMVRTADAAGVQTVVLGKQTADAFSPKVLRAMQGSQFHVNVVSEDLVKLVPKLQRAGVPVYGTELNDQAKPYASIAKTDNFALIMGNEGNGMRPELLARTDVNIYIPMRGNAESLNVGVATGVVLFHIMG</sequence>
<dbReference type="RefSeq" id="WP_274261810.1">
    <property type="nucleotide sequence ID" value="NZ_CP117884.1"/>
</dbReference>
<evidence type="ECO:0000259" key="4">
    <source>
        <dbReference type="SMART" id="SM00967"/>
    </source>
</evidence>
<dbReference type="Gene3D" id="3.30.1330.30">
    <property type="match status" value="1"/>
</dbReference>
<dbReference type="PANTHER" id="PTHR43191:SF2">
    <property type="entry name" value="RRNA METHYLTRANSFERASE 3, MITOCHONDRIAL"/>
    <property type="match status" value="1"/>
</dbReference>
<dbReference type="InterPro" id="IPR013123">
    <property type="entry name" value="SpoU_subst-bd"/>
</dbReference>
<gene>
    <name evidence="5" type="ORF">PQ472_04880</name>
</gene>
<dbReference type="Pfam" id="PF00588">
    <property type="entry name" value="SpoU_methylase"/>
    <property type="match status" value="1"/>
</dbReference>
<dbReference type="InterPro" id="IPR029064">
    <property type="entry name" value="Ribosomal_eL30-like_sf"/>
</dbReference>
<dbReference type="InterPro" id="IPR001537">
    <property type="entry name" value="SpoU_MeTrfase"/>
</dbReference>
<reference evidence="5 6" key="1">
    <citation type="submission" date="2023-02" db="EMBL/GenBank/DDBJ databases">
        <title>Genome sequence of Lacticaseibacillus sp. KACC 23028.</title>
        <authorList>
            <person name="Kim S."/>
            <person name="Heo J."/>
            <person name="Kwon S.-W."/>
        </authorList>
    </citation>
    <scope>NUCLEOTIDE SEQUENCE [LARGE SCALE GENOMIC DNA]</scope>
    <source>
        <strain evidence="5 6">KACC 23028</strain>
    </source>
</reference>
<dbReference type="GO" id="GO:0008168">
    <property type="term" value="F:methyltransferase activity"/>
    <property type="evidence" value="ECO:0007669"/>
    <property type="project" value="UniProtKB-KW"/>
</dbReference>
<accession>A0ABY7WX94</accession>
<comment type="similarity">
    <text evidence="1">Belongs to the class IV-like SAM-binding methyltransferase superfamily. RNA methyltransferase TrmH family.</text>
</comment>
<dbReference type="Gene3D" id="3.40.1280.10">
    <property type="match status" value="1"/>
</dbReference>
<dbReference type="SUPFAM" id="SSF55315">
    <property type="entry name" value="L30e-like"/>
    <property type="match status" value="1"/>
</dbReference>
<protein>
    <submittedName>
        <fullName evidence="5">RNA methyltransferase</fullName>
    </submittedName>
</protein>
<dbReference type="Pfam" id="PF22435">
    <property type="entry name" value="MRM3-like_sub_bind"/>
    <property type="match status" value="1"/>
</dbReference>
<evidence type="ECO:0000256" key="1">
    <source>
        <dbReference type="ARBA" id="ARBA00007228"/>
    </source>
</evidence>
<keyword evidence="2 5" id="KW-0489">Methyltransferase</keyword>
<dbReference type="EMBL" id="CP117884">
    <property type="protein sequence ID" value="WDF83572.1"/>
    <property type="molecule type" value="Genomic_DNA"/>
</dbReference>
<dbReference type="InterPro" id="IPR051259">
    <property type="entry name" value="rRNA_Methyltransferase"/>
</dbReference>
<dbReference type="GO" id="GO:0032259">
    <property type="term" value="P:methylation"/>
    <property type="evidence" value="ECO:0007669"/>
    <property type="project" value="UniProtKB-KW"/>
</dbReference>
<evidence type="ECO:0000313" key="5">
    <source>
        <dbReference type="EMBL" id="WDF83572.1"/>
    </source>
</evidence>
<dbReference type="InterPro" id="IPR029028">
    <property type="entry name" value="Alpha/beta_knot_MTases"/>
</dbReference>